<reference evidence="3 4" key="1">
    <citation type="submission" date="2016-02" db="EMBL/GenBank/DDBJ databases">
        <title>Genome analysis of coral dinoflagellate symbionts highlights evolutionary adaptations to a symbiotic lifestyle.</title>
        <authorList>
            <person name="Aranda M."/>
            <person name="Li Y."/>
            <person name="Liew Y.J."/>
            <person name="Baumgarten S."/>
            <person name="Simakov O."/>
            <person name="Wilson M."/>
            <person name="Piel J."/>
            <person name="Ashoor H."/>
            <person name="Bougouffa S."/>
            <person name="Bajic V.B."/>
            <person name="Ryu T."/>
            <person name="Ravasi T."/>
            <person name="Bayer T."/>
            <person name="Micklem G."/>
            <person name="Kim H."/>
            <person name="Bhak J."/>
            <person name="Lajeunesse T.C."/>
            <person name="Voolstra C.R."/>
        </authorList>
    </citation>
    <scope>NUCLEOTIDE SEQUENCE [LARGE SCALE GENOMIC DNA]</scope>
    <source>
        <strain evidence="3 4">CCMP2467</strain>
    </source>
</reference>
<keyword evidence="1" id="KW-0677">Repeat</keyword>
<dbReference type="InterPro" id="IPR012337">
    <property type="entry name" value="RNaseH-like_sf"/>
</dbReference>
<organism evidence="3 4">
    <name type="scientific">Symbiodinium microadriaticum</name>
    <name type="common">Dinoflagellate</name>
    <name type="synonym">Zooxanthella microadriatica</name>
    <dbReference type="NCBI Taxonomy" id="2951"/>
    <lineage>
        <taxon>Eukaryota</taxon>
        <taxon>Sar</taxon>
        <taxon>Alveolata</taxon>
        <taxon>Dinophyceae</taxon>
        <taxon>Suessiales</taxon>
        <taxon>Symbiodiniaceae</taxon>
        <taxon>Symbiodinium</taxon>
    </lineage>
</organism>
<proteinExistence type="predicted"/>
<dbReference type="SUPFAM" id="SSF52047">
    <property type="entry name" value="RNI-like"/>
    <property type="match status" value="5"/>
</dbReference>
<dbReference type="PANTHER" id="PTHR24111:SF0">
    <property type="entry name" value="LEUCINE-RICH REPEAT-CONTAINING PROTEIN"/>
    <property type="match status" value="1"/>
</dbReference>
<evidence type="ECO:0000256" key="1">
    <source>
        <dbReference type="ARBA" id="ARBA00022737"/>
    </source>
</evidence>
<dbReference type="Gene3D" id="3.80.10.10">
    <property type="entry name" value="Ribonuclease Inhibitor"/>
    <property type="match status" value="10"/>
</dbReference>
<feature type="region of interest" description="Disordered" evidence="2">
    <location>
        <begin position="1607"/>
        <end position="1639"/>
    </location>
</feature>
<evidence type="ECO:0000313" key="4">
    <source>
        <dbReference type="Proteomes" id="UP000186817"/>
    </source>
</evidence>
<comment type="caution">
    <text evidence="3">The sequence shown here is derived from an EMBL/GenBank/DDBJ whole genome shotgun (WGS) entry which is preliminary data.</text>
</comment>
<evidence type="ECO:0000256" key="2">
    <source>
        <dbReference type="SAM" id="MobiDB-lite"/>
    </source>
</evidence>
<dbReference type="InterPro" id="IPR032675">
    <property type="entry name" value="LRR_dom_sf"/>
</dbReference>
<dbReference type="EMBL" id="LSRX01001147">
    <property type="protein sequence ID" value="OLP83041.1"/>
    <property type="molecule type" value="Genomic_DNA"/>
</dbReference>
<dbReference type="InterPro" id="IPR052201">
    <property type="entry name" value="LRR-containing_regulator"/>
</dbReference>
<dbReference type="PANTHER" id="PTHR24111">
    <property type="entry name" value="LEUCINE-RICH REPEAT-CONTAINING PROTEIN 34"/>
    <property type="match status" value="1"/>
</dbReference>
<dbReference type="Gene3D" id="3.30.420.10">
    <property type="entry name" value="Ribonuclease H-like superfamily/Ribonuclease H"/>
    <property type="match status" value="1"/>
</dbReference>
<evidence type="ECO:0000313" key="3">
    <source>
        <dbReference type="EMBL" id="OLP83041.1"/>
    </source>
</evidence>
<accession>A0A1Q9CJD9</accession>
<sequence>MIRAPSWKSGRLRRILRSLAARIRNRIHAGDRNVQDLRWSEKAILRSLRQWSAVYAQEGMEGSEGENEDVDMPHVLEEPNTGSLGAPGDGAVEQPGWCKWAGPPLRASVDMEGGFQGHEFWHEVGKAGTSLSAIGGTAHWQQGKIERHNQTIKDMLHKTIRHTQPKGREEMRKLAREVAWAKNSLVREHGWSPVSLVFGREPRVYGELHQGGNPASYHPSVGDPASDVASRMRFRYHAKMEFVRSQARQMLLRTAHNRTRRLPVPKIGQLVFFWRAENHRKTDSQSKWVGPGYVVGIQDRNAWVACGGRCFLVAGEHVREAIGDEQHYGDPELQKALALFKKIPSEATYEDLIGQADAIEEPGAVEQEPLVHDVAEDMDVDPLVDSNLPDEYVKLKSSIGWHVDSQSNPVLVSHKAWAYRSPESRYSAERFPWRTSWGFIGGEWKRLEFEVKWMELEDHHQFIPGGPASILITVFQSRTRKDACLDDVPTSVKRRKAGQAPHPTHAVVHGSNKTQSKNKLKRMMEKEIPFDMIPSSERELYRAAEEKEWQSWFDYNSCEVLSLEDSKRIERERPDRVLPSRYVFRNKNAGLKDPKGEPLPVKAKVAKEQSGVSYCGKEIKVCQHGAEQCVTLSQNAFLDGRLQPMIIERARSSDHDLRANQTELTDYRSVVGSLQWLGVQSRPDLAFECNQLQKRVADLRIRDLHRANRAVKDALKNRFEILFRPLGVDAELVTFHDAGLYSSLGVEIEDREIEDILQAGNERKLIYSQKGVCVGFVRKGATASEDRAHYNLIDWKSSTNRRVVESSFASETHAALMGHSMSRFAQVLLSEIRYGSEVIASVEDDGWQDLAPVTLITDCKSIYDTVHKDGQHVGEKGNIVHAVLLRQLLSTRGEGSKAKLMWVPTRCQVADGLTKGGPEWFPEGRSPAATREERAEDQGFGSVLEREAAFNAFLVPERKRRSPRRTHGAGSGVPFIRICQWPSQAQYGLTDPKSLAEYLNHANIRLVRAECSYLYELLKSKSLLPRRQEADPEEWGLVTHAEVRAWAAGTRDAMICSVSHAWESREHPDPCGFQLKCLVHVVSLFDAAYFSDVWLFYDYVSLFQFKRESDAEEESFRRSMQDMHVLYAHQCTRTFRIENLTPDDVWEAASKNSEYRVRVYDASSAVVRDRPLKELVANRVPYRNRGWCKAEVEWSSARSHSEQNHWIDAPGEFQDRKLRCLNQPELLGKVPMAPEIFAEEMNSAAFTHRSDAEEVKKLQFKVFLQKVSECGEALFARLPEGQLGRLAKALPYFQKLRVLRLRDFEVGRAEAGEFAKALAPNKAIRELEIRFPSRFRVQPEHGFLWEAIAEALRTNSTLTSINLRGNNIGDEGAEAIAEALKTNSTLTRIQLAFNSIGSEGGKAICEALKSNSTLTSINLEGNVISLQVLAEIEKRCRLERFEDSRAAPEAAKAWTGRVRIEDLAERLNEHCNPSKLSLSRFGRRQRGLKAVEEAISEALKSNSTLTSIDLTEWFIGDKGAQAIGEALKTNSTLTSINLQGNDIGGEGAEALAEALKSNATVRGILLCGNDIPRECKQALAEATGKRCSGPVGQARFHIILNPTPYAVLSRPPEGRSPAATRGGGSRGGRQIEEDQGYDSHNIPGIGVSARLGRLVCRITELRFTDLPANLVPVLASFDTDVGEHHKAPSDGMGSPFPGCFQWLSRPRAEAPIAEAQYGLTDPKSLAEYLNHANIRLIRAECSYLYELLKSKSLLPRRQEADPEEWGLVTHAEVKAWAAGTRDAMICSVSHAWESREHPDPCAHQLKCLVDVVSLFDAAYFSDVWLFYDYVSLFQFKRESDAEEESFRRSMQDMHVLYAHQCTRTFRIENLTPDDVWEAASKNSKYRVRVYDASSAVVRDRPLKDLVANRVPYGTRGWCKAEVEWSSARSHSEQNHWIDAPESQDNEEFWLLHMQEPELLGKVPMAPEIFAKEMNSAAFTHRSDAAEVKKLQFKVFLQKVSECEEALFEYLPEGQLRQLAKALPYFKKLRVLRLRDLKVGRAEAGEFAQALARNEAIRELEIRLLQFSGHGFLWEAIAEALRSNSTLTSIDLAVCGIGDEGCKAIGEALKTNSTLTRIELAYNRIGNEGGKAIAEALRSNSTLTSISLNGNFISKQVLAEIEKRLGQGGCAQRTGAEPAIRHRGSRVPLTRQALAEQLSVHCNPSKLSLVRRGLNVEEVKAIGEALKTNSKVTSINLAEIGIGVEGGKAICEALKCNSTLTFIDLGDCRIGDEGAEAIIEALKSNSTLTDINLAKTGIGEGGVKAICKALKSNSTLTHINLSYNSFGDEGAEAIAEALKSNSTLTTIQLAFNSIGVEGGKALAEALKSNTTVCEIGLFRNNIPRECKQGNLDEDHEEAPQAGSIYDLRTQPKCGLNELKSFGMRVSVGVWMLGSETALMFRVPPLPACFRRRCDAQLVLAATEQRLLGFVGSASLPRCGEGGRQIEEGQGFGSILEPEAAFNACLVPERKRRSPRDTRPGLTAEWGESLAVYVLTEVMDGCGVAFVHICQWPSQAQYGLTDPKSLAEYLSHANIRLVRAECSLGMYLHELLKSKSLLPRRQEADPASDDALVTFVCTSFPALHVWAHSEQRAQEEWGLVTHAEVRAWAAGTRDAMICSVSHAWESREHPDPCGFQLKCLVHVVSLFDAAYFSDVWLFYDYVSLFQFKRESKAEEESFRRSMQDMHVLYAHECTRTFRIENLTPDDVWEAASKNSEYRVRVYDSERASVRDRPLKELVANRVPYGTRGWCKAEVEWSSARSHSEQNHWIDAPESQHRLPDLMGTRAELLGKVPMAPEIFAEEMNSAAFTHRSDAEEVKKLQFKVFLQKVSECEEALFQCLPEGQLGQLAQVLPYFKKLRVLRLRDFKVGRAEAGEFAKALASNQTIRELEISGLGFGYVCEHEYGFLWEAILEALKTNSTLTSISLENNGMGGKALGEALKTNSTLASINLTDNGMGDEGAQAIGEALKTNSTLASINLTDNDMGDEGAQAIGEALRSNSTLTRIELAHTRIGNEGGKAIGQALKSNSTLTRIELAYNRIGDEGAQAIAEALRSNSTLTSISLNGNFISKQVLAEIEKRCRLERFEDSRAAEAPEAAKAWTGRVRIKDLAKRLNEHCNPSELSFAGRGLGDERVEVICEALKRNSTVTSIKLRVCHIGDEGAEAIGKVLKTNSTLTSIDLRHNRIGEEGAEALAEALNSNTTVRTIWLHENDIPAESEQALAEATGGRRLCKKSWLGGCDLQVEEAILAALYGSEGLHGAQQERQSLSTGTR</sequence>
<dbReference type="SUPFAM" id="SSF53098">
    <property type="entry name" value="Ribonuclease H-like"/>
    <property type="match status" value="1"/>
</dbReference>
<dbReference type="InterPro" id="IPR001611">
    <property type="entry name" value="Leu-rich_rpt"/>
</dbReference>
<dbReference type="InterPro" id="IPR036397">
    <property type="entry name" value="RNaseH_sf"/>
</dbReference>
<dbReference type="Proteomes" id="UP000186817">
    <property type="component" value="Unassembled WGS sequence"/>
</dbReference>
<protein>
    <submittedName>
        <fullName evidence="3">Protein NLRC3</fullName>
    </submittedName>
</protein>
<dbReference type="OrthoDB" id="120976at2759"/>
<name>A0A1Q9CJD9_SYMMI</name>
<keyword evidence="4" id="KW-1185">Reference proteome</keyword>
<dbReference type="GO" id="GO:0003676">
    <property type="term" value="F:nucleic acid binding"/>
    <property type="evidence" value="ECO:0007669"/>
    <property type="project" value="InterPro"/>
</dbReference>
<gene>
    <name evidence="3" type="primary">NLRC3</name>
    <name evidence="3" type="ORF">AK812_SmicGene36250</name>
</gene>
<dbReference type="SMART" id="SM00368">
    <property type="entry name" value="LRR_RI"/>
    <property type="match status" value="23"/>
</dbReference>
<dbReference type="Pfam" id="PF13516">
    <property type="entry name" value="LRR_6"/>
    <property type="match status" value="15"/>
</dbReference>
<feature type="region of interest" description="Disordered" evidence="2">
    <location>
        <begin position="492"/>
        <end position="518"/>
    </location>
</feature>